<dbReference type="InterPro" id="IPR008928">
    <property type="entry name" value="6-hairpin_glycosidase_sf"/>
</dbReference>
<evidence type="ECO:0000313" key="3">
    <source>
        <dbReference type="EMBL" id="WIM06352.1"/>
    </source>
</evidence>
<dbReference type="Pfam" id="PF11412">
    <property type="entry name" value="DsbD_N"/>
    <property type="match status" value="1"/>
</dbReference>
<dbReference type="Gene3D" id="3.40.30.10">
    <property type="entry name" value="Glutaredoxin"/>
    <property type="match status" value="1"/>
</dbReference>
<dbReference type="InterPro" id="IPR024705">
    <property type="entry name" value="Ssp411"/>
</dbReference>
<evidence type="ECO:0000259" key="1">
    <source>
        <dbReference type="Pfam" id="PF03190"/>
    </source>
</evidence>
<dbReference type="InterPro" id="IPR004879">
    <property type="entry name" value="Ssp411-like_TRX"/>
</dbReference>
<dbReference type="InterPro" id="IPR036929">
    <property type="entry name" value="DsbDN_sf"/>
</dbReference>
<protein>
    <submittedName>
        <fullName evidence="3">DUF255 domain-containing protein</fullName>
    </submittedName>
</protein>
<evidence type="ECO:0000259" key="2">
    <source>
        <dbReference type="Pfam" id="PF11412"/>
    </source>
</evidence>
<proteinExistence type="predicted"/>
<name>A0AA49FLR3_9PROT</name>
<reference evidence="3" key="1">
    <citation type="journal article" date="2023" name="Nat. Microbiol.">
        <title>Enrichment and characterization of a nitric oxide-reducing microbial community in a continuous bioreactor.</title>
        <authorList>
            <person name="Garrido-Amador P."/>
            <person name="Stortenbeker N."/>
            <person name="Wessels H.J.C.T."/>
            <person name="Speth D.R."/>
            <person name="Garcia-Heredia I."/>
            <person name="Kartal B."/>
        </authorList>
    </citation>
    <scope>NUCLEOTIDE SEQUENCE</scope>
    <source>
        <strain evidence="3">MAG1</strain>
    </source>
</reference>
<feature type="domain" description="Thiol:disulfide interchange protein DsbD N-terminal" evidence="2">
    <location>
        <begin position="590"/>
        <end position="693"/>
    </location>
</feature>
<organism evidence="3">
    <name type="scientific">Candidatus Nitricoxidivorans perseverans</name>
    <dbReference type="NCBI Taxonomy" id="2975601"/>
    <lineage>
        <taxon>Bacteria</taxon>
        <taxon>Pseudomonadati</taxon>
        <taxon>Pseudomonadota</taxon>
        <taxon>Betaproteobacteria</taxon>
        <taxon>Nitrosomonadales</taxon>
        <taxon>Sterolibacteriaceae</taxon>
        <taxon>Candidatus Nitricoxidivorans</taxon>
    </lineage>
</organism>
<dbReference type="Proteomes" id="UP001234916">
    <property type="component" value="Chromosome"/>
</dbReference>
<accession>A0AA49FLR3</accession>
<dbReference type="PIRSF" id="PIRSF006402">
    <property type="entry name" value="UCP006402_thioredoxin"/>
    <property type="match status" value="1"/>
</dbReference>
<dbReference type="AlphaFoldDB" id="A0AA49FLR3"/>
<dbReference type="GO" id="GO:0005975">
    <property type="term" value="P:carbohydrate metabolic process"/>
    <property type="evidence" value="ECO:0007669"/>
    <property type="project" value="InterPro"/>
</dbReference>
<dbReference type="EMBL" id="CP107246">
    <property type="protein sequence ID" value="WIM06352.1"/>
    <property type="molecule type" value="Genomic_DNA"/>
</dbReference>
<dbReference type="CDD" id="cd02955">
    <property type="entry name" value="SSP411"/>
    <property type="match status" value="1"/>
</dbReference>
<dbReference type="Gene3D" id="2.60.40.1250">
    <property type="entry name" value="Thiol:disulfide interchange protein DsbD, N-terminal domain"/>
    <property type="match status" value="1"/>
</dbReference>
<dbReference type="SUPFAM" id="SSF52833">
    <property type="entry name" value="Thioredoxin-like"/>
    <property type="match status" value="1"/>
</dbReference>
<dbReference type="InterPro" id="IPR036249">
    <property type="entry name" value="Thioredoxin-like_sf"/>
</dbReference>
<dbReference type="PANTHER" id="PTHR42899:SF1">
    <property type="entry name" value="SPERMATOGENESIS-ASSOCIATED PROTEIN 20"/>
    <property type="match status" value="1"/>
</dbReference>
<feature type="domain" description="Spermatogenesis-associated protein 20-like TRX" evidence="1">
    <location>
        <begin position="4"/>
        <end position="165"/>
    </location>
</feature>
<gene>
    <name evidence="3" type="ORF">OHM77_03430</name>
</gene>
<sequence>MSSNRLAQSDSPYLRMHADNPVDWYPWGDEAFEKAKREGKPVFISIGYSSCYWCRVAEETLYRDPAIAARMNAGFVNVKVDREQRPDLDRLYQAATRLLGGPGGWPNNLFLTPERKPFFAGSYFPPADDDLGRPGFPTVMSRILDVWAKRRGELIALSDRVAQALKSQPPQDGAAIEPARWKREAVASLLALADAERGGLKSGGAAKFPQAPELTLLAGDARGKAVVKKALDAMAAGGLRDHLAGGFHRYTVDPGWATPHFEKMLYDNAQLLKLYATAGRNEIARETAGFLLREMQAPEGGFYASFDAVSEGREGAHYLWDEREIRAVLGRSADRFLAAYRVVPLPGHLDDPAEEFDRGACGSLCERGGLRLREGARTTKALGPARGKLLARRALRPAPARDDKIILSWNGLAIEALAVAGERLAEPRFSDAARKAADRLWRDAWEAGRLRQAIFEGRSQGEGFLEDYANFGLGLLALGQRERAAALADAMLVRLGRADGGLNETALGTELFAAMPEMGDGPYPAGASSAWRLLAQLETTEPRFRTPAERLLAALASLIARAPDRWPSLLAVLPDGVSAGDASPGSAGVVSLSSRRQGNRLAVTLSIAPGWHVNANPASDADLIPTRIEFEGGPPAAIRYSKPERFRAAFARGEIAVYSGKTVIEADFSGDKPAAARLTVQACSDETCLPPATLPVPLR</sequence>
<dbReference type="Pfam" id="PF03190">
    <property type="entry name" value="Thioredox_DsbH"/>
    <property type="match status" value="1"/>
</dbReference>
<dbReference type="PANTHER" id="PTHR42899">
    <property type="entry name" value="SPERMATOGENESIS-ASSOCIATED PROTEIN 20"/>
    <property type="match status" value="1"/>
</dbReference>
<dbReference type="KEGG" id="npv:OHM77_03430"/>
<dbReference type="InterPro" id="IPR028250">
    <property type="entry name" value="DsbDN"/>
</dbReference>
<dbReference type="SUPFAM" id="SSF48208">
    <property type="entry name" value="Six-hairpin glycosidases"/>
    <property type="match status" value="1"/>
</dbReference>